<dbReference type="GO" id="GO:0016787">
    <property type="term" value="F:hydrolase activity"/>
    <property type="evidence" value="ECO:0007669"/>
    <property type="project" value="UniProtKB-KW"/>
</dbReference>
<organism evidence="1 2">
    <name type="scientific">Lacticaseibacillus yichunensis</name>
    <dbReference type="NCBI Taxonomy" id="2486015"/>
    <lineage>
        <taxon>Bacteria</taxon>
        <taxon>Bacillati</taxon>
        <taxon>Bacillota</taxon>
        <taxon>Bacilli</taxon>
        <taxon>Lactobacillales</taxon>
        <taxon>Lactobacillaceae</taxon>
        <taxon>Lacticaseibacillus</taxon>
    </lineage>
</organism>
<evidence type="ECO:0000313" key="1">
    <source>
        <dbReference type="EMBL" id="MFD1433051.1"/>
    </source>
</evidence>
<comment type="caution">
    <text evidence="1">The sequence shown here is derived from an EMBL/GenBank/DDBJ whole genome shotgun (WGS) entry which is preliminary data.</text>
</comment>
<dbReference type="InterPro" id="IPR036412">
    <property type="entry name" value="HAD-like_sf"/>
</dbReference>
<dbReference type="EMBL" id="JBHTOG010000053">
    <property type="protein sequence ID" value="MFD1433051.1"/>
    <property type="molecule type" value="Genomic_DNA"/>
</dbReference>
<dbReference type="Gene3D" id="3.40.50.1000">
    <property type="entry name" value="HAD superfamily/HAD-like"/>
    <property type="match status" value="1"/>
</dbReference>
<accession>A0ABW4CU25</accession>
<protein>
    <submittedName>
        <fullName evidence="1">HAD family hydrolase</fullName>
        <ecNumber evidence="1">3.1.3.-</ecNumber>
    </submittedName>
</protein>
<name>A0ABW4CU25_9LACO</name>
<reference evidence="2" key="1">
    <citation type="journal article" date="2019" name="Int. J. Syst. Evol. Microbiol.">
        <title>The Global Catalogue of Microorganisms (GCM) 10K type strain sequencing project: providing services to taxonomists for standard genome sequencing and annotation.</title>
        <authorList>
            <consortium name="The Broad Institute Genomics Platform"/>
            <consortium name="The Broad Institute Genome Sequencing Center for Infectious Disease"/>
            <person name="Wu L."/>
            <person name="Ma J."/>
        </authorList>
    </citation>
    <scope>NUCLEOTIDE SEQUENCE [LARGE SCALE GENOMIC DNA]</scope>
    <source>
        <strain evidence="2">CCM 8947</strain>
    </source>
</reference>
<evidence type="ECO:0000313" key="2">
    <source>
        <dbReference type="Proteomes" id="UP001597192"/>
    </source>
</evidence>
<keyword evidence="1" id="KW-0378">Hydrolase</keyword>
<dbReference type="SUPFAM" id="SSF56784">
    <property type="entry name" value="HAD-like"/>
    <property type="match status" value="1"/>
</dbReference>
<dbReference type="RefSeq" id="WP_125572181.1">
    <property type="nucleotide sequence ID" value="NZ_JBHTOG010000053.1"/>
</dbReference>
<dbReference type="InterPro" id="IPR023214">
    <property type="entry name" value="HAD_sf"/>
</dbReference>
<keyword evidence="2" id="KW-1185">Reference proteome</keyword>
<proteinExistence type="predicted"/>
<sequence length="54" mass="6011">MRSVKLIATDMDETLLTSDKHVPEEFYKLVSQLDHVGVVTAIASGRPLYGHCTH</sequence>
<dbReference type="Pfam" id="PF08282">
    <property type="entry name" value="Hydrolase_3"/>
    <property type="match status" value="1"/>
</dbReference>
<gene>
    <name evidence="1" type="ORF">ACFQ47_10275</name>
</gene>
<dbReference type="Proteomes" id="UP001597192">
    <property type="component" value="Unassembled WGS sequence"/>
</dbReference>
<dbReference type="EC" id="3.1.3.-" evidence="1"/>